<dbReference type="InterPro" id="IPR012340">
    <property type="entry name" value="NA-bd_OB-fold"/>
</dbReference>
<feature type="compositionally biased region" description="Basic and acidic residues" evidence="3">
    <location>
        <begin position="233"/>
        <end position="242"/>
    </location>
</feature>
<dbReference type="RefSeq" id="WP_196195651.1">
    <property type="nucleotide sequence ID" value="NZ_JADPRT010000008.1"/>
</dbReference>
<keyword evidence="5" id="KW-1185">Reference proteome</keyword>
<evidence type="ECO:0000256" key="3">
    <source>
        <dbReference type="SAM" id="MobiDB-lite"/>
    </source>
</evidence>
<dbReference type="Proteomes" id="UP000657385">
    <property type="component" value="Unassembled WGS sequence"/>
</dbReference>
<sequence length="255" mass="27090">MMMNGAMVTLVGVAVSQVRYSTTQGGVPVAHFRLAATERRFDRPRQVWVEGDTSFFTVWAWRSLAENALTSIGCGDPVLVTGRMRIREWDRTDGRPKGVAAEIEAMALGHDLVRGTTIFHRTVRGRPELVASRTERARMSERPQDQQAADQRIKETTGARQSSGARPGPRPNRPATQESRASRPDGPVTPVLTLAALDRRSDGTGGPGGAGGAGGPSRQNGESSLSGSPARGSSDEAPDREPVAAVGSVVGAEQP</sequence>
<reference evidence="4" key="1">
    <citation type="submission" date="2020-11" db="EMBL/GenBank/DDBJ databases">
        <title>Isolation and identification of active actinomycetes.</title>
        <authorList>
            <person name="Yu B."/>
        </authorList>
    </citation>
    <scope>NUCLEOTIDE SEQUENCE</scope>
    <source>
        <strain evidence="4">NEAU-YB345</strain>
    </source>
</reference>
<dbReference type="EMBL" id="JADPRT010000008">
    <property type="protein sequence ID" value="MBF9070484.1"/>
    <property type="molecule type" value="Genomic_DNA"/>
</dbReference>
<dbReference type="CDD" id="cd04496">
    <property type="entry name" value="SSB_OBF"/>
    <property type="match status" value="1"/>
</dbReference>
<gene>
    <name evidence="4" type="ORF">I2501_20890</name>
</gene>
<dbReference type="Gene3D" id="2.40.50.140">
    <property type="entry name" value="Nucleic acid-binding proteins"/>
    <property type="match status" value="1"/>
</dbReference>
<dbReference type="InterPro" id="IPR000424">
    <property type="entry name" value="Primosome_PriB/ssb"/>
</dbReference>
<evidence type="ECO:0000256" key="2">
    <source>
        <dbReference type="PROSITE-ProRule" id="PRU00252"/>
    </source>
</evidence>
<feature type="compositionally biased region" description="Low complexity" evidence="3">
    <location>
        <begin position="223"/>
        <end position="232"/>
    </location>
</feature>
<dbReference type="SUPFAM" id="SSF50249">
    <property type="entry name" value="Nucleic acid-binding proteins"/>
    <property type="match status" value="1"/>
</dbReference>
<dbReference type="GO" id="GO:0003697">
    <property type="term" value="F:single-stranded DNA binding"/>
    <property type="evidence" value="ECO:0007669"/>
    <property type="project" value="InterPro"/>
</dbReference>
<evidence type="ECO:0000313" key="5">
    <source>
        <dbReference type="Proteomes" id="UP000657385"/>
    </source>
</evidence>
<name>A0A931B3L0_9ACTN</name>
<dbReference type="Pfam" id="PF00436">
    <property type="entry name" value="SSB"/>
    <property type="match status" value="1"/>
</dbReference>
<dbReference type="AlphaFoldDB" id="A0A931B3L0"/>
<keyword evidence="1 2" id="KW-0238">DNA-binding</keyword>
<feature type="compositionally biased region" description="Gly residues" evidence="3">
    <location>
        <begin position="203"/>
        <end position="215"/>
    </location>
</feature>
<evidence type="ECO:0000256" key="1">
    <source>
        <dbReference type="ARBA" id="ARBA00023125"/>
    </source>
</evidence>
<protein>
    <submittedName>
        <fullName evidence="4">Single-stranded DNA-binding protein</fullName>
    </submittedName>
</protein>
<accession>A0A931B3L0</accession>
<organism evidence="4 5">
    <name type="scientific">Streptacidiphilus fuscans</name>
    <dbReference type="NCBI Taxonomy" id="2789292"/>
    <lineage>
        <taxon>Bacteria</taxon>
        <taxon>Bacillati</taxon>
        <taxon>Actinomycetota</taxon>
        <taxon>Actinomycetes</taxon>
        <taxon>Kitasatosporales</taxon>
        <taxon>Streptomycetaceae</taxon>
        <taxon>Streptacidiphilus</taxon>
    </lineage>
</organism>
<comment type="caution">
    <text evidence="4">The sequence shown here is derived from an EMBL/GenBank/DDBJ whole genome shotgun (WGS) entry which is preliminary data.</text>
</comment>
<feature type="region of interest" description="Disordered" evidence="3">
    <location>
        <begin position="129"/>
        <end position="255"/>
    </location>
</feature>
<evidence type="ECO:0000313" key="4">
    <source>
        <dbReference type="EMBL" id="MBF9070484.1"/>
    </source>
</evidence>
<dbReference type="PROSITE" id="PS50935">
    <property type="entry name" value="SSB"/>
    <property type="match status" value="1"/>
</dbReference>
<feature type="compositionally biased region" description="Basic and acidic residues" evidence="3">
    <location>
        <begin position="133"/>
        <end position="144"/>
    </location>
</feature>
<proteinExistence type="predicted"/>